<accession>A0A9Q0S3J6</accession>
<protein>
    <submittedName>
        <fullName evidence="1">Uncharacterized protein</fullName>
    </submittedName>
</protein>
<reference evidence="1" key="1">
    <citation type="submission" date="2022-07" db="EMBL/GenBank/DDBJ databases">
        <authorList>
            <person name="Trinca V."/>
            <person name="Uliana J.V.C."/>
            <person name="Torres T.T."/>
            <person name="Ward R.J."/>
            <person name="Monesi N."/>
        </authorList>
    </citation>
    <scope>NUCLEOTIDE SEQUENCE</scope>
    <source>
        <strain evidence="1">HSMRA1968</strain>
        <tissue evidence="1">Whole embryos</tissue>
    </source>
</reference>
<evidence type="ECO:0000313" key="2">
    <source>
        <dbReference type="Proteomes" id="UP001151699"/>
    </source>
</evidence>
<dbReference type="Proteomes" id="UP001151699">
    <property type="component" value="Chromosome B"/>
</dbReference>
<proteinExistence type="predicted"/>
<sequence>MSATKLNLILEFGGGAEFLFNKCKKHDVEVDGDQVSNW</sequence>
<gene>
    <name evidence="1" type="ORF">Bhyg_08370</name>
</gene>
<dbReference type="OrthoDB" id="10248987at2759"/>
<organism evidence="1 2">
    <name type="scientific">Pseudolycoriella hygida</name>
    <dbReference type="NCBI Taxonomy" id="35572"/>
    <lineage>
        <taxon>Eukaryota</taxon>
        <taxon>Metazoa</taxon>
        <taxon>Ecdysozoa</taxon>
        <taxon>Arthropoda</taxon>
        <taxon>Hexapoda</taxon>
        <taxon>Insecta</taxon>
        <taxon>Pterygota</taxon>
        <taxon>Neoptera</taxon>
        <taxon>Endopterygota</taxon>
        <taxon>Diptera</taxon>
        <taxon>Nematocera</taxon>
        <taxon>Sciaroidea</taxon>
        <taxon>Sciaridae</taxon>
        <taxon>Pseudolycoriella</taxon>
    </lineage>
</organism>
<dbReference type="AlphaFoldDB" id="A0A9Q0S3J6"/>
<evidence type="ECO:0000313" key="1">
    <source>
        <dbReference type="EMBL" id="KAJ6643409.1"/>
    </source>
</evidence>
<keyword evidence="2" id="KW-1185">Reference proteome</keyword>
<dbReference type="EMBL" id="WJQU01000002">
    <property type="protein sequence ID" value="KAJ6643409.1"/>
    <property type="molecule type" value="Genomic_DNA"/>
</dbReference>
<comment type="caution">
    <text evidence="1">The sequence shown here is derived from an EMBL/GenBank/DDBJ whole genome shotgun (WGS) entry which is preliminary data.</text>
</comment>
<name>A0A9Q0S3J6_9DIPT</name>